<protein>
    <submittedName>
        <fullName evidence="2">Uncharacterized protein</fullName>
    </submittedName>
</protein>
<evidence type="ECO:0000313" key="2">
    <source>
        <dbReference type="EMBL" id="SUZ72743.1"/>
    </source>
</evidence>
<accession>A0A381Q539</accession>
<organism evidence="2">
    <name type="scientific">marine metagenome</name>
    <dbReference type="NCBI Taxonomy" id="408172"/>
    <lineage>
        <taxon>unclassified sequences</taxon>
        <taxon>metagenomes</taxon>
        <taxon>ecological metagenomes</taxon>
    </lineage>
</organism>
<sequence>MRSHDEVGYKRRAKARGDSKADASF</sequence>
<evidence type="ECO:0000256" key="1">
    <source>
        <dbReference type="SAM" id="MobiDB-lite"/>
    </source>
</evidence>
<reference evidence="2" key="1">
    <citation type="submission" date="2018-05" db="EMBL/GenBank/DDBJ databases">
        <authorList>
            <person name="Lanie J.A."/>
            <person name="Ng W.-L."/>
            <person name="Kazmierczak K.M."/>
            <person name="Andrzejewski T.M."/>
            <person name="Davidsen T.M."/>
            <person name="Wayne K.J."/>
            <person name="Tettelin H."/>
            <person name="Glass J.I."/>
            <person name="Rusch D."/>
            <person name="Podicherti R."/>
            <person name="Tsui H.-C.T."/>
            <person name="Winkler M.E."/>
        </authorList>
    </citation>
    <scope>NUCLEOTIDE SEQUENCE</scope>
</reference>
<name>A0A381Q539_9ZZZZ</name>
<feature type="region of interest" description="Disordered" evidence="1">
    <location>
        <begin position="1"/>
        <end position="25"/>
    </location>
</feature>
<dbReference type="EMBL" id="UINC01001157">
    <property type="protein sequence ID" value="SUZ72743.1"/>
    <property type="molecule type" value="Genomic_DNA"/>
</dbReference>
<dbReference type="AlphaFoldDB" id="A0A381Q539"/>
<proteinExistence type="predicted"/>
<gene>
    <name evidence="2" type="ORF">METZ01_LOCUS25597</name>
</gene>